<dbReference type="Proteomes" id="UP000027100">
    <property type="component" value="Unassembled WGS sequence"/>
</dbReference>
<dbReference type="PANTHER" id="PTHR21666">
    <property type="entry name" value="PEPTIDASE-RELATED"/>
    <property type="match status" value="1"/>
</dbReference>
<evidence type="ECO:0000259" key="3">
    <source>
        <dbReference type="Pfam" id="PF01551"/>
    </source>
</evidence>
<evidence type="ECO:0000313" key="4">
    <source>
        <dbReference type="EMBL" id="KCZ97525.1"/>
    </source>
</evidence>
<organism evidence="4 5">
    <name type="scientific">Hyphomonas polymorpha PS728</name>
    <dbReference type="NCBI Taxonomy" id="1280954"/>
    <lineage>
        <taxon>Bacteria</taxon>
        <taxon>Pseudomonadati</taxon>
        <taxon>Pseudomonadota</taxon>
        <taxon>Alphaproteobacteria</taxon>
        <taxon>Hyphomonadales</taxon>
        <taxon>Hyphomonadaceae</taxon>
        <taxon>Hyphomonas</taxon>
    </lineage>
</organism>
<dbReference type="PATRIC" id="fig|1280954.3.peg.2904"/>
<keyword evidence="5" id="KW-1185">Reference proteome</keyword>
<dbReference type="STRING" id="1280954.HPO_14336"/>
<dbReference type="Pfam" id="PF01551">
    <property type="entry name" value="Peptidase_M23"/>
    <property type="match status" value="1"/>
</dbReference>
<proteinExistence type="predicted"/>
<dbReference type="RefSeq" id="WP_051612649.1">
    <property type="nucleotide sequence ID" value="NZ_ARYM01000018.1"/>
</dbReference>
<keyword evidence="1 2" id="KW-0732">Signal</keyword>
<dbReference type="PANTHER" id="PTHR21666:SF289">
    <property type="entry name" value="L-ALA--D-GLU ENDOPEPTIDASE"/>
    <property type="match status" value="1"/>
</dbReference>
<comment type="caution">
    <text evidence="4">The sequence shown here is derived from an EMBL/GenBank/DDBJ whole genome shotgun (WGS) entry which is preliminary data.</text>
</comment>
<evidence type="ECO:0000313" key="5">
    <source>
        <dbReference type="Proteomes" id="UP000027100"/>
    </source>
</evidence>
<dbReference type="InterPro" id="IPR016047">
    <property type="entry name" value="M23ase_b-sheet_dom"/>
</dbReference>
<dbReference type="InterPro" id="IPR050570">
    <property type="entry name" value="Cell_wall_metabolism_enzyme"/>
</dbReference>
<dbReference type="EMBL" id="ARYM01000018">
    <property type="protein sequence ID" value="KCZ97525.1"/>
    <property type="molecule type" value="Genomic_DNA"/>
</dbReference>
<dbReference type="AlphaFoldDB" id="A0A062VBB2"/>
<reference evidence="4 5" key="1">
    <citation type="journal article" date="2014" name="Antonie Van Leeuwenhoek">
        <title>Hyphomonas beringensis sp. nov. and Hyphomonas chukchiensis sp. nov., isolated from surface seawater of the Bering Sea and Chukchi Sea.</title>
        <authorList>
            <person name="Li C."/>
            <person name="Lai Q."/>
            <person name="Li G."/>
            <person name="Dong C."/>
            <person name="Wang J."/>
            <person name="Liao Y."/>
            <person name="Shao Z."/>
        </authorList>
    </citation>
    <scope>NUCLEOTIDE SEQUENCE [LARGE SCALE GENOMIC DNA]</scope>
    <source>
        <strain evidence="4 5">PS728</strain>
    </source>
</reference>
<dbReference type="CDD" id="cd12797">
    <property type="entry name" value="M23_peptidase"/>
    <property type="match status" value="1"/>
</dbReference>
<evidence type="ECO:0000256" key="2">
    <source>
        <dbReference type="SAM" id="SignalP"/>
    </source>
</evidence>
<evidence type="ECO:0000256" key="1">
    <source>
        <dbReference type="ARBA" id="ARBA00022729"/>
    </source>
</evidence>
<protein>
    <submittedName>
        <fullName evidence="4">M23 family peptidase</fullName>
    </submittedName>
</protein>
<name>A0A062VBB2_9PROT</name>
<dbReference type="PROSITE" id="PS51257">
    <property type="entry name" value="PROKAR_LIPOPROTEIN"/>
    <property type="match status" value="1"/>
</dbReference>
<feature type="domain" description="M23ase beta-sheet core" evidence="3">
    <location>
        <begin position="117"/>
        <end position="206"/>
    </location>
</feature>
<dbReference type="eggNOG" id="COG0739">
    <property type="taxonomic scope" value="Bacteria"/>
</dbReference>
<dbReference type="Gene3D" id="2.70.70.10">
    <property type="entry name" value="Glucose Permease (Domain IIA)"/>
    <property type="match status" value="1"/>
</dbReference>
<feature type="chain" id="PRO_5001618832" evidence="2">
    <location>
        <begin position="23"/>
        <end position="237"/>
    </location>
</feature>
<dbReference type="OrthoDB" id="9815245at2"/>
<sequence>MRAGASGLALAALLLAAACASAPAPIDQRPSRAILRMPPVDFGPPGDLRNPPQGPFQPNAYLRACPGMRVSNAPLMDGERWLTEFKPIIVVYGVILASAPVNDVCLSSGYGQRDGRLHAGIDLTNRPPGIVYSGAPGRVIEARNSSGYGLNVVLDHGHGVYTRYAHLDYFAPGITPGVSIGFGQPVGQMGATGNAQAAHLHYEILTGNIDNPSGSFGLTSHDPFSFPPYEGALQAGY</sequence>
<dbReference type="GO" id="GO:0004222">
    <property type="term" value="F:metalloendopeptidase activity"/>
    <property type="evidence" value="ECO:0007669"/>
    <property type="project" value="TreeGrafter"/>
</dbReference>
<gene>
    <name evidence="4" type="ORF">HPO_14336</name>
</gene>
<accession>A0A062VBB2</accession>
<dbReference type="InterPro" id="IPR011055">
    <property type="entry name" value="Dup_hybrid_motif"/>
</dbReference>
<feature type="signal peptide" evidence="2">
    <location>
        <begin position="1"/>
        <end position="22"/>
    </location>
</feature>
<dbReference type="SUPFAM" id="SSF51261">
    <property type="entry name" value="Duplicated hybrid motif"/>
    <property type="match status" value="1"/>
</dbReference>